<dbReference type="OrthoDB" id="448535at2759"/>
<sequence length="134" mass="15591">MSGCQQNDWQRRKYILGAHGLSHCRSWKQDFVDSRVLKPSVVGEKCDRDWVRVLVLQPVDIKTKFVQVPVVKKVDKFVPKVTYEEKLVEVPRLIHKTVEKFVEKPYINESRFQSTLEKSTCKMRCGCCAALHPT</sequence>
<comment type="caution">
    <text evidence="1">The sequence shown here is derived from an EMBL/GenBank/DDBJ whole genome shotgun (WGS) entry which is preliminary data.</text>
</comment>
<accession>A0A086K3Q0</accession>
<dbReference type="AlphaFoldDB" id="A0A086K3Q0"/>
<protein>
    <submittedName>
        <fullName evidence="1">Alveolin domain containing intermediate filament IMC11</fullName>
    </submittedName>
</protein>
<gene>
    <name evidence="1" type="ORF">TGP89_239770</name>
</gene>
<organism evidence="1 2">
    <name type="scientific">Toxoplasma gondii p89</name>
    <dbReference type="NCBI Taxonomy" id="943119"/>
    <lineage>
        <taxon>Eukaryota</taxon>
        <taxon>Sar</taxon>
        <taxon>Alveolata</taxon>
        <taxon>Apicomplexa</taxon>
        <taxon>Conoidasida</taxon>
        <taxon>Coccidia</taxon>
        <taxon>Eucoccidiorida</taxon>
        <taxon>Eimeriorina</taxon>
        <taxon>Sarcocystidae</taxon>
        <taxon>Toxoplasma</taxon>
    </lineage>
</organism>
<evidence type="ECO:0000313" key="1">
    <source>
        <dbReference type="EMBL" id="KFG39018.1"/>
    </source>
</evidence>
<name>A0A086K3Q0_TOXGO</name>
<dbReference type="Proteomes" id="UP000028828">
    <property type="component" value="Unassembled WGS sequence"/>
</dbReference>
<dbReference type="EMBL" id="AEYI02001306">
    <property type="protein sequence ID" value="KFG39018.1"/>
    <property type="molecule type" value="Genomic_DNA"/>
</dbReference>
<dbReference type="VEuPathDB" id="ToxoDB:TGP89_239770"/>
<evidence type="ECO:0000313" key="2">
    <source>
        <dbReference type="Proteomes" id="UP000028828"/>
    </source>
</evidence>
<reference evidence="1 2" key="1">
    <citation type="submission" date="2014-03" db="EMBL/GenBank/DDBJ databases">
        <authorList>
            <person name="Sibley D."/>
            <person name="Venepally P."/>
            <person name="Karamycheva S."/>
            <person name="Hadjithomas M."/>
            <person name="Khan A."/>
            <person name="Brunk B."/>
            <person name="Roos D."/>
            <person name="Caler E."/>
            <person name="Lorenzi H."/>
        </authorList>
    </citation>
    <scope>NUCLEOTIDE SEQUENCE [LARGE SCALE GENOMIC DNA]</scope>
    <source>
        <strain evidence="2">p89</strain>
    </source>
</reference>
<proteinExistence type="predicted"/>